<organism evidence="1">
    <name type="scientific">marine metagenome</name>
    <dbReference type="NCBI Taxonomy" id="408172"/>
    <lineage>
        <taxon>unclassified sequences</taxon>
        <taxon>metagenomes</taxon>
        <taxon>ecological metagenomes</taxon>
    </lineage>
</organism>
<evidence type="ECO:0000313" key="1">
    <source>
        <dbReference type="EMBL" id="SVD45323.1"/>
    </source>
</evidence>
<reference evidence="1" key="1">
    <citation type="submission" date="2018-05" db="EMBL/GenBank/DDBJ databases">
        <authorList>
            <person name="Lanie J.A."/>
            <person name="Ng W.-L."/>
            <person name="Kazmierczak K.M."/>
            <person name="Andrzejewski T.M."/>
            <person name="Davidsen T.M."/>
            <person name="Wayne K.J."/>
            <person name="Tettelin H."/>
            <person name="Glass J.I."/>
            <person name="Rusch D."/>
            <person name="Podicherti R."/>
            <person name="Tsui H.-C.T."/>
            <person name="Winkler M.E."/>
        </authorList>
    </citation>
    <scope>NUCLEOTIDE SEQUENCE</scope>
</reference>
<dbReference type="AlphaFoldDB" id="A0A382VFQ9"/>
<sequence length="56" mass="6194">MSKYRRRGRVGALFWEDGSNTSKGSLNKPIVSLTTTVVKDKRLSTITSRIGNADSH</sequence>
<dbReference type="EMBL" id="UINC01151613">
    <property type="protein sequence ID" value="SVD45323.1"/>
    <property type="molecule type" value="Genomic_DNA"/>
</dbReference>
<proteinExistence type="predicted"/>
<protein>
    <submittedName>
        <fullName evidence="1">Uncharacterized protein</fullName>
    </submittedName>
</protein>
<feature type="non-terminal residue" evidence="1">
    <location>
        <position position="56"/>
    </location>
</feature>
<gene>
    <name evidence="1" type="ORF">METZ01_LOCUS398177</name>
</gene>
<accession>A0A382VFQ9</accession>
<name>A0A382VFQ9_9ZZZZ</name>